<dbReference type="InterPro" id="IPR001577">
    <property type="entry name" value="Peptidase_M8"/>
</dbReference>
<dbReference type="GO" id="GO:0016020">
    <property type="term" value="C:membrane"/>
    <property type="evidence" value="ECO:0007669"/>
    <property type="project" value="InterPro"/>
</dbReference>
<dbReference type="WBParaSite" id="HCON_00157310-00001">
    <property type="protein sequence ID" value="HCON_00157310-00001"/>
    <property type="gene ID" value="HCON_00157310"/>
</dbReference>
<keyword evidence="11" id="KW-1185">Reference proteome</keyword>
<dbReference type="GO" id="GO:0006508">
    <property type="term" value="P:proteolysis"/>
    <property type="evidence" value="ECO:0007669"/>
    <property type="project" value="UniProtKB-KW"/>
</dbReference>
<dbReference type="EC" id="3.4.24.-" evidence="10"/>
<evidence type="ECO:0000256" key="10">
    <source>
        <dbReference type="RuleBase" id="RU366077"/>
    </source>
</evidence>
<dbReference type="GO" id="GO:0046872">
    <property type="term" value="F:metal ion binding"/>
    <property type="evidence" value="ECO:0007669"/>
    <property type="project" value="UniProtKB-KW"/>
</dbReference>
<dbReference type="Pfam" id="PF01457">
    <property type="entry name" value="Peptidase_M8"/>
    <property type="match status" value="1"/>
</dbReference>
<dbReference type="FunFam" id="3.90.132.10:FF:000001">
    <property type="entry name" value="leishmanolysin-like peptidase isoform X2"/>
    <property type="match status" value="1"/>
</dbReference>
<evidence type="ECO:0000256" key="3">
    <source>
        <dbReference type="ARBA" id="ARBA00022723"/>
    </source>
</evidence>
<accession>A0A7I4YYE7</accession>
<keyword evidence="2 10" id="KW-0645">Protease</keyword>
<sequence>MLIGLFHVVVALKLFLACDYVPPRPEEIIIAKAEYPPEPRSKREASWDWIRIEVVHDPSVYQLTEEKKEVLEDLVTAARDYFETSIKVHRVTAMQLNPSCTGRKWTFPDITRCLGQCEKRCGGAVAPQTANYFKCCTCIETKCVTDQSICGGKIVDTDFVLFVSLLEDRCGKNTLAYAAHCGTDPTTKRPLAGHVNVCLSKFKTMKSNEFEQWLATLKHELIHAFVFSPPLFKYFPNAGKPERTRNELMTLVPNVVHRFMRFNWETLKGPVVHDVYMIVTPKVREEVRRHFNCSTLEGAELENQGGRGTVGAHWEKRIFENEAMSGVATQVYALSRLTLALFEDSGWYKVNYAKAEDMLWGRNLGCTFAKKSCLTWMKLNPTNPYPFCRVYEDSRCSETRSEKVICTLRTGEEPLPLEYNYNIDKLYHDKKGQSVFGYGGVTIADYCPYYRIYGVLTSEASDTRCTFPGNLNYNNYSLEIFSPTARCFQLGEGGIEVGNEISTYTWLHSVGCYESICKDNILMIKTQNSEFYPCYREGQLIHIEKRLHGVGTVKFRIVCPPCAEICSPQFCAPDRFEMGRIGDFTRAVVRFRAQPVLLALLMLFLYT</sequence>
<dbReference type="PANTHER" id="PTHR10942:SF0">
    <property type="entry name" value="LEISHMANOLYSIN-LIKE PEPTIDASE"/>
    <property type="match status" value="1"/>
</dbReference>
<dbReference type="AlphaFoldDB" id="A0A7I4YYE7"/>
<dbReference type="Proteomes" id="UP000025227">
    <property type="component" value="Unplaced"/>
</dbReference>
<keyword evidence="6 9" id="KW-0482">Metalloprotease</keyword>
<evidence type="ECO:0000256" key="9">
    <source>
        <dbReference type="PIRSR" id="PIRSR601577-2"/>
    </source>
</evidence>
<feature type="binding site" evidence="9">
    <location>
        <position position="219"/>
    </location>
    <ligand>
        <name>Zn(2+)</name>
        <dbReference type="ChEBI" id="CHEBI:29105"/>
        <note>catalytic</note>
    </ligand>
</feature>
<dbReference type="Gene3D" id="2.10.55.10">
    <property type="entry name" value="Leishmanolysin domain 3"/>
    <property type="match status" value="1"/>
</dbReference>
<organism evidence="11 12">
    <name type="scientific">Haemonchus contortus</name>
    <name type="common">Barber pole worm</name>
    <dbReference type="NCBI Taxonomy" id="6289"/>
    <lineage>
        <taxon>Eukaryota</taxon>
        <taxon>Metazoa</taxon>
        <taxon>Ecdysozoa</taxon>
        <taxon>Nematoda</taxon>
        <taxon>Chromadorea</taxon>
        <taxon>Rhabditida</taxon>
        <taxon>Rhabditina</taxon>
        <taxon>Rhabditomorpha</taxon>
        <taxon>Strongyloidea</taxon>
        <taxon>Trichostrongylidae</taxon>
        <taxon>Haemonchus</taxon>
    </lineage>
</organism>
<evidence type="ECO:0000256" key="7">
    <source>
        <dbReference type="ARBA" id="ARBA00039717"/>
    </source>
</evidence>
<evidence type="ECO:0000256" key="4">
    <source>
        <dbReference type="ARBA" id="ARBA00022801"/>
    </source>
</evidence>
<name>A0A7I4YYE7_HAECO</name>
<comment type="cofactor">
    <cofactor evidence="9 10">
        <name>Zn(2+)</name>
        <dbReference type="ChEBI" id="CHEBI:29105"/>
    </cofactor>
    <text evidence="9 10">Binds 1 zinc ion per subunit.</text>
</comment>
<evidence type="ECO:0000256" key="6">
    <source>
        <dbReference type="ARBA" id="ARBA00023049"/>
    </source>
</evidence>
<evidence type="ECO:0000313" key="12">
    <source>
        <dbReference type="WBParaSite" id="HCON_00157310-00001"/>
    </source>
</evidence>
<dbReference type="Gene3D" id="3.10.170.20">
    <property type="match status" value="1"/>
</dbReference>
<feature type="binding site" evidence="9">
    <location>
        <position position="313"/>
    </location>
    <ligand>
        <name>Zn(2+)</name>
        <dbReference type="ChEBI" id="CHEBI:29105"/>
        <note>catalytic</note>
    </ligand>
</feature>
<dbReference type="SUPFAM" id="SSF55486">
    <property type="entry name" value="Metalloproteases ('zincins'), catalytic domain"/>
    <property type="match status" value="1"/>
</dbReference>
<evidence type="ECO:0000256" key="2">
    <source>
        <dbReference type="ARBA" id="ARBA00022670"/>
    </source>
</evidence>
<comment type="similarity">
    <text evidence="1 10">Belongs to the peptidase M8 family.</text>
</comment>
<dbReference type="PANTHER" id="PTHR10942">
    <property type="entry name" value="LEISHMANOLYSIN-LIKE PEPTIDASE"/>
    <property type="match status" value="1"/>
</dbReference>
<dbReference type="GO" id="GO:0007155">
    <property type="term" value="P:cell adhesion"/>
    <property type="evidence" value="ECO:0007669"/>
    <property type="project" value="InterPro"/>
</dbReference>
<reference evidence="12" key="1">
    <citation type="submission" date="2020-12" db="UniProtKB">
        <authorList>
            <consortium name="WormBaseParasite"/>
        </authorList>
    </citation>
    <scope>IDENTIFICATION</scope>
    <source>
        <strain evidence="12">MHco3</strain>
    </source>
</reference>
<dbReference type="GO" id="GO:0004222">
    <property type="term" value="F:metalloendopeptidase activity"/>
    <property type="evidence" value="ECO:0007669"/>
    <property type="project" value="UniProtKB-UniRule"/>
</dbReference>
<feature type="binding site" evidence="9">
    <location>
        <position position="223"/>
    </location>
    <ligand>
        <name>Zn(2+)</name>
        <dbReference type="ChEBI" id="CHEBI:29105"/>
        <note>catalytic</note>
    </ligand>
</feature>
<proteinExistence type="inferred from homology"/>
<feature type="active site" evidence="8">
    <location>
        <position position="220"/>
    </location>
</feature>
<evidence type="ECO:0000256" key="1">
    <source>
        <dbReference type="ARBA" id="ARBA00005860"/>
    </source>
</evidence>
<dbReference type="Gene3D" id="3.90.132.10">
    <property type="entry name" value="Leishmanolysin , domain 2"/>
    <property type="match status" value="1"/>
</dbReference>
<dbReference type="GO" id="GO:0005737">
    <property type="term" value="C:cytoplasm"/>
    <property type="evidence" value="ECO:0007669"/>
    <property type="project" value="TreeGrafter"/>
</dbReference>
<dbReference type="OrthoDB" id="527990at2759"/>
<evidence type="ECO:0000256" key="8">
    <source>
        <dbReference type="PIRSR" id="PIRSR601577-1"/>
    </source>
</evidence>
<protein>
    <recommendedName>
        <fullName evidence="7 10">Leishmanolysin-like peptidase</fullName>
        <ecNumber evidence="10">3.4.24.-</ecNumber>
    </recommendedName>
</protein>
<evidence type="ECO:0000313" key="11">
    <source>
        <dbReference type="Proteomes" id="UP000025227"/>
    </source>
</evidence>
<keyword evidence="3 9" id="KW-0479">Metal-binding</keyword>
<keyword evidence="4 10" id="KW-0378">Hydrolase</keyword>
<evidence type="ECO:0000256" key="5">
    <source>
        <dbReference type="ARBA" id="ARBA00022833"/>
    </source>
</evidence>
<keyword evidence="5 9" id="KW-0862">Zinc</keyword>
<dbReference type="OMA" id="INQWEAT"/>